<dbReference type="AlphaFoldDB" id="A0A5N6ZCQ8"/>
<feature type="signal peptide" evidence="1">
    <location>
        <begin position="1"/>
        <end position="17"/>
    </location>
</feature>
<keyword evidence="1" id="KW-0732">Signal</keyword>
<keyword evidence="3" id="KW-1185">Reference proteome</keyword>
<evidence type="ECO:0000256" key="1">
    <source>
        <dbReference type="SAM" id="SignalP"/>
    </source>
</evidence>
<sequence>MFKSMALLAVLFSAATAVPTPSELLPRACTTIAPSIIHTLDAANPNTPSPGQEVALERIGAPLKNNKLSALTFTNIPAGSTGCRLEIEFPPLTDGQIAPGDTQADIWSTDPWDSNSLPTYSHQPHKKEMVATYIFSKGPTANSTHTVLASNSCSSTMSWMALLSEWQSSPGNVHFRNSVGNGQNLGFMLVFNC</sequence>
<gene>
    <name evidence="2" type="ORF">BDV28DRAFT_164669</name>
</gene>
<proteinExistence type="predicted"/>
<dbReference type="Proteomes" id="UP000327118">
    <property type="component" value="Unassembled WGS sequence"/>
</dbReference>
<name>A0A5N6ZCQ8_9EURO</name>
<organism evidence="2 3">
    <name type="scientific">Aspergillus coremiiformis</name>
    <dbReference type="NCBI Taxonomy" id="138285"/>
    <lineage>
        <taxon>Eukaryota</taxon>
        <taxon>Fungi</taxon>
        <taxon>Dikarya</taxon>
        <taxon>Ascomycota</taxon>
        <taxon>Pezizomycotina</taxon>
        <taxon>Eurotiomycetes</taxon>
        <taxon>Eurotiomycetidae</taxon>
        <taxon>Eurotiales</taxon>
        <taxon>Aspergillaceae</taxon>
        <taxon>Aspergillus</taxon>
        <taxon>Aspergillus subgen. Circumdati</taxon>
    </lineage>
</organism>
<feature type="chain" id="PRO_5024878762" description="Ubiquitin 3 binding protein But2 C-terminal domain-containing protein" evidence="1">
    <location>
        <begin position="18"/>
        <end position="193"/>
    </location>
</feature>
<evidence type="ECO:0000313" key="3">
    <source>
        <dbReference type="Proteomes" id="UP000327118"/>
    </source>
</evidence>
<accession>A0A5N6ZCQ8</accession>
<reference evidence="3" key="1">
    <citation type="submission" date="2019-04" db="EMBL/GenBank/DDBJ databases">
        <title>Friends and foes A comparative genomics studyof 23 Aspergillus species from section Flavi.</title>
        <authorList>
            <consortium name="DOE Joint Genome Institute"/>
            <person name="Kjaerbolling I."/>
            <person name="Vesth T."/>
            <person name="Frisvad J.C."/>
            <person name="Nybo J.L."/>
            <person name="Theobald S."/>
            <person name="Kildgaard S."/>
            <person name="Isbrandt T."/>
            <person name="Kuo A."/>
            <person name="Sato A."/>
            <person name="Lyhne E.K."/>
            <person name="Kogle M.E."/>
            <person name="Wiebenga A."/>
            <person name="Kun R.S."/>
            <person name="Lubbers R.J."/>
            <person name="Makela M.R."/>
            <person name="Barry K."/>
            <person name="Chovatia M."/>
            <person name="Clum A."/>
            <person name="Daum C."/>
            <person name="Haridas S."/>
            <person name="He G."/>
            <person name="LaButti K."/>
            <person name="Lipzen A."/>
            <person name="Mondo S."/>
            <person name="Riley R."/>
            <person name="Salamov A."/>
            <person name="Simmons B.A."/>
            <person name="Magnuson J.K."/>
            <person name="Henrissat B."/>
            <person name="Mortensen U.H."/>
            <person name="Larsen T.O."/>
            <person name="Devries R.P."/>
            <person name="Grigoriev I.V."/>
            <person name="Machida M."/>
            <person name="Baker S.E."/>
            <person name="Andersen M.R."/>
        </authorList>
    </citation>
    <scope>NUCLEOTIDE SEQUENCE [LARGE SCALE GENOMIC DNA]</scope>
    <source>
        <strain evidence="3">CBS 553.77</strain>
    </source>
</reference>
<evidence type="ECO:0000313" key="2">
    <source>
        <dbReference type="EMBL" id="KAE8353850.1"/>
    </source>
</evidence>
<dbReference type="EMBL" id="ML739087">
    <property type="protein sequence ID" value="KAE8353850.1"/>
    <property type="molecule type" value="Genomic_DNA"/>
</dbReference>
<protein>
    <recommendedName>
        <fullName evidence="4">Ubiquitin 3 binding protein But2 C-terminal domain-containing protein</fullName>
    </recommendedName>
</protein>
<evidence type="ECO:0008006" key="4">
    <source>
        <dbReference type="Google" id="ProtNLM"/>
    </source>
</evidence>
<dbReference type="OrthoDB" id="5308323at2759"/>